<feature type="compositionally biased region" description="Polar residues" evidence="1">
    <location>
        <begin position="219"/>
        <end position="230"/>
    </location>
</feature>
<proteinExistence type="predicted"/>
<sequence>MKQMYMLIGLEDKTNTKEMVKNKIKKSSEYSPDELSNNKNGPFKEYLSETFINNERESLQHKKRDSTTNMITSRETNHINNSVMIIFKLDSSHYDMIESTKNIRNFGREHTTNINRDQLRNTFIDLSEYTLPLSSADKSNNLNKTTIENPSTEHSTYRTVNPLMNITRHQGNYHIPRYEGGRPPGTLRNETRNASTRMTRSSQKFKVPDSLKRPPGGTRRSQPIESTTEIRSVPNDYMTDSSGNLLRHTSMYISGYTMPLNTAYKSINHKNLAIENPSTEHSTYRTVNPLMNITRHQGNYHIPRYEGGRPPGTLRNETRNASTRMTRSSQKFKVPDSLKRPPGGTRRSQPIESTTEIRSVPNDYMTDSSGNLLRHTSMYISGYTMPLNTAYKSINHKNLAIENPSTEHSTYRTVNPLMNITRHQGNYHIPRYEGGRPPGTLRNETRNASTRMTRSSQKFKVPDSLKRPPGGTRRSQPIESTTEIRSVPNDYMTDSSGNLLRHTSMYISGYTMPLNTAYKSINHKNLAIENPSTEHSTYRTVNPLMNITRHQGNYHIPRYEGGRPPGTLRNETRNASTRMTRSSQKFKVPDSLKRPPGGTRRSQPIESTTEIRSVPNDYMTDSSGNLLRHTSMYISGYTMPLNTAYKSINHKNLAIENPSTEHSTYRTVNPLMNITRHQGNYHIPRYEGGRPPGTLRNETRNASTRMTRSSQKFKVPDSLKRPPGGTRRSQPIESTTEIRSVPNDYMTDSSGNLLRHTSMYISGYTMPLNTAYKSINHKNLAIENPSTEHSTYRTVNPLMNITRHQGNYHIPRYEGGRPPGTLRNETRNASTRMTRSSQKFKVPDSLKRPPGGTRRSQPIESTTEIRSVPNDYMTDSSGNLLRHTSMYISGYTMPLNTAYKSINHKNLAIENPSTEHSTYRTVNPLMNITRHQGNYHIPRYEGGRPPGTLRNETRNASTRMTRSSQKFKVPDSLKRPPGGTRRSQPIESTTEIRSVPNDYMTDSSGNLLRHTSMYISGYTMPLNTAYKSINHKNLAIENPSTEHSTYRTVNPLMNITRHQGNYHIPRYEGGRPPGTLRNETRNASTRQDVLDDIYSCPILIDRFPPLCLVHRW</sequence>
<name>A0A0C2N5W7_THEKT</name>
<feature type="compositionally biased region" description="Polar residues" evidence="1">
    <location>
        <begin position="192"/>
        <end position="204"/>
    </location>
</feature>
<feature type="region of interest" description="Disordered" evidence="1">
    <location>
        <begin position="681"/>
        <end position="751"/>
    </location>
</feature>
<feature type="region of interest" description="Disordered" evidence="1">
    <location>
        <begin position="808"/>
        <end position="877"/>
    </location>
</feature>
<feature type="compositionally biased region" description="Polar residues" evidence="1">
    <location>
        <begin position="827"/>
        <end position="839"/>
    </location>
</feature>
<evidence type="ECO:0000256" key="1">
    <source>
        <dbReference type="SAM" id="MobiDB-lite"/>
    </source>
</evidence>
<feature type="region of interest" description="Disordered" evidence="1">
    <location>
        <begin position="300"/>
        <end position="369"/>
    </location>
</feature>
<feature type="compositionally biased region" description="Polar residues" evidence="1">
    <location>
        <begin position="446"/>
        <end position="458"/>
    </location>
</feature>
<comment type="caution">
    <text evidence="2">The sequence shown here is derived from an EMBL/GenBank/DDBJ whole genome shotgun (WGS) entry which is preliminary data.</text>
</comment>
<feature type="compositionally biased region" description="Polar residues" evidence="1">
    <location>
        <begin position="473"/>
        <end position="484"/>
    </location>
</feature>
<feature type="compositionally biased region" description="Polar residues" evidence="1">
    <location>
        <begin position="319"/>
        <end position="331"/>
    </location>
</feature>
<dbReference type="Proteomes" id="UP000031668">
    <property type="component" value="Unassembled WGS sequence"/>
</dbReference>
<feature type="compositionally biased region" description="Polar residues" evidence="1">
    <location>
        <begin position="981"/>
        <end position="992"/>
    </location>
</feature>
<feature type="region of interest" description="Disordered" evidence="1">
    <location>
        <begin position="554"/>
        <end position="623"/>
    </location>
</feature>
<feature type="compositionally biased region" description="Polar residues" evidence="1">
    <location>
        <begin position="854"/>
        <end position="865"/>
    </location>
</feature>
<gene>
    <name evidence="2" type="ORF">RF11_01597</name>
</gene>
<accession>A0A0C2N5W7</accession>
<protein>
    <submittedName>
        <fullName evidence="2">Uncharacterized protein</fullName>
    </submittedName>
</protein>
<feature type="region of interest" description="Disordered" evidence="1">
    <location>
        <begin position="427"/>
        <end position="497"/>
    </location>
</feature>
<dbReference type="OMA" id="HYNITDT"/>
<dbReference type="AlphaFoldDB" id="A0A0C2N5W7"/>
<evidence type="ECO:0000313" key="3">
    <source>
        <dbReference type="Proteomes" id="UP000031668"/>
    </source>
</evidence>
<feature type="compositionally biased region" description="Polar residues" evidence="1">
    <location>
        <begin position="346"/>
        <end position="357"/>
    </location>
</feature>
<feature type="region of interest" description="Disordered" evidence="1">
    <location>
        <begin position="173"/>
        <end position="243"/>
    </location>
</feature>
<dbReference type="EMBL" id="JWZT01001661">
    <property type="protein sequence ID" value="KII71700.1"/>
    <property type="molecule type" value="Genomic_DNA"/>
</dbReference>
<evidence type="ECO:0000313" key="2">
    <source>
        <dbReference type="EMBL" id="KII71700.1"/>
    </source>
</evidence>
<feature type="compositionally biased region" description="Polar residues" evidence="1">
    <location>
        <begin position="700"/>
        <end position="712"/>
    </location>
</feature>
<feature type="compositionally biased region" description="Polar residues" evidence="1">
    <location>
        <begin position="573"/>
        <end position="585"/>
    </location>
</feature>
<feature type="compositionally biased region" description="Polar residues" evidence="1">
    <location>
        <begin position="954"/>
        <end position="966"/>
    </location>
</feature>
<organism evidence="2 3">
    <name type="scientific">Thelohanellus kitauei</name>
    <name type="common">Myxosporean</name>
    <dbReference type="NCBI Taxonomy" id="669202"/>
    <lineage>
        <taxon>Eukaryota</taxon>
        <taxon>Metazoa</taxon>
        <taxon>Cnidaria</taxon>
        <taxon>Myxozoa</taxon>
        <taxon>Myxosporea</taxon>
        <taxon>Bivalvulida</taxon>
        <taxon>Platysporina</taxon>
        <taxon>Myxobolidae</taxon>
        <taxon>Thelohanellus</taxon>
    </lineage>
</organism>
<feature type="compositionally biased region" description="Polar residues" evidence="1">
    <location>
        <begin position="727"/>
        <end position="738"/>
    </location>
</feature>
<reference evidence="2 3" key="1">
    <citation type="journal article" date="2014" name="Genome Biol. Evol.">
        <title>The genome of the myxosporean Thelohanellus kitauei shows adaptations to nutrient acquisition within its fish host.</title>
        <authorList>
            <person name="Yang Y."/>
            <person name="Xiong J."/>
            <person name="Zhou Z."/>
            <person name="Huo F."/>
            <person name="Miao W."/>
            <person name="Ran C."/>
            <person name="Liu Y."/>
            <person name="Zhang J."/>
            <person name="Feng J."/>
            <person name="Wang M."/>
            <person name="Wang M."/>
            <person name="Wang L."/>
            <person name="Yao B."/>
        </authorList>
    </citation>
    <scope>NUCLEOTIDE SEQUENCE [LARGE SCALE GENOMIC DNA]</scope>
    <source>
        <strain evidence="2">Wuqing</strain>
    </source>
</reference>
<keyword evidence="3" id="KW-1185">Reference proteome</keyword>
<feature type="region of interest" description="Disordered" evidence="1">
    <location>
        <begin position="935"/>
        <end position="1005"/>
    </location>
</feature>
<feature type="compositionally biased region" description="Polar residues" evidence="1">
    <location>
        <begin position="600"/>
        <end position="611"/>
    </location>
</feature>